<dbReference type="InterPro" id="IPR002213">
    <property type="entry name" value="UDP_glucos_trans"/>
</dbReference>
<dbReference type="PROSITE" id="PS00375">
    <property type="entry name" value="UDPGT"/>
    <property type="match status" value="1"/>
</dbReference>
<dbReference type="EC" id="2.4.1.-" evidence="5"/>
<dbReference type="AlphaFoldDB" id="A0A0N7KL75"/>
<dbReference type="Pfam" id="PF00201">
    <property type="entry name" value="UDPGT"/>
    <property type="match status" value="1"/>
</dbReference>
<dbReference type="InterPro" id="IPR035595">
    <property type="entry name" value="UDP_glycos_trans_CS"/>
</dbReference>
<gene>
    <name evidence="6" type="ordered locus">Os05g0552700</name>
</gene>
<dbReference type="PANTHER" id="PTHR11926">
    <property type="entry name" value="GLUCOSYL/GLUCURONOSYL TRANSFERASES"/>
    <property type="match status" value="1"/>
</dbReference>
<evidence type="ECO:0000256" key="4">
    <source>
        <dbReference type="RuleBase" id="RU003718"/>
    </source>
</evidence>
<reference evidence="7" key="2">
    <citation type="journal article" date="2008" name="Nucleic Acids Res.">
        <title>The rice annotation project database (RAP-DB): 2008 update.</title>
        <authorList>
            <consortium name="The rice annotation project (RAP)"/>
        </authorList>
    </citation>
    <scope>GENOME REANNOTATION</scope>
    <source>
        <strain evidence="7">cv. Nipponbare</strain>
    </source>
</reference>
<evidence type="ECO:0000313" key="6">
    <source>
        <dbReference type="EMBL" id="BAF18172.2"/>
    </source>
</evidence>
<dbReference type="Proteomes" id="UP000000763">
    <property type="component" value="Chromosome 5"/>
</dbReference>
<evidence type="ECO:0000313" key="7">
    <source>
        <dbReference type="Proteomes" id="UP000000763"/>
    </source>
</evidence>
<accession>A0A0N7KL75</accession>
<dbReference type="Gene3D" id="3.40.50.2000">
    <property type="entry name" value="Glycogen Phosphorylase B"/>
    <property type="match status" value="2"/>
</dbReference>
<proteinExistence type="inferred from homology"/>
<feature type="non-terminal residue" evidence="6">
    <location>
        <position position="1"/>
    </location>
</feature>
<dbReference type="PANTHER" id="PTHR11926:SF709">
    <property type="entry name" value="GLYCOSYLTRANSFERASE"/>
    <property type="match status" value="1"/>
</dbReference>
<dbReference type="SMR" id="A0A0N7KL75"/>
<evidence type="ECO:0000256" key="2">
    <source>
        <dbReference type="ARBA" id="ARBA00022676"/>
    </source>
</evidence>
<dbReference type="KEGG" id="dosa:Os05g0552700"/>
<name>A0A0N7KL75_ORYSJ</name>
<keyword evidence="3 4" id="KW-0808">Transferase</keyword>
<reference evidence="6 7" key="1">
    <citation type="journal article" date="2005" name="Nature">
        <title>The map-based sequence of the rice genome.</title>
        <authorList>
            <consortium name="International rice genome sequencing project (IRGSP)"/>
            <person name="Matsumoto T."/>
            <person name="Wu J."/>
            <person name="Kanamori H."/>
            <person name="Katayose Y."/>
            <person name="Fujisawa M."/>
            <person name="Namiki N."/>
            <person name="Mizuno H."/>
            <person name="Yamamoto K."/>
            <person name="Antonio B.A."/>
            <person name="Baba T."/>
            <person name="Sakata K."/>
            <person name="Nagamura Y."/>
            <person name="Aoki H."/>
            <person name="Arikawa K."/>
            <person name="Arita K."/>
            <person name="Bito T."/>
            <person name="Chiden Y."/>
            <person name="Fujitsuka N."/>
            <person name="Fukunaka R."/>
            <person name="Hamada M."/>
            <person name="Harada C."/>
            <person name="Hayashi A."/>
            <person name="Hijishita S."/>
            <person name="Honda M."/>
            <person name="Hosokawa S."/>
            <person name="Ichikawa Y."/>
            <person name="Idonuma A."/>
            <person name="Iijima M."/>
            <person name="Ikeda M."/>
            <person name="Ikeno M."/>
            <person name="Ito K."/>
            <person name="Ito S."/>
            <person name="Ito T."/>
            <person name="Ito Y."/>
            <person name="Ito Y."/>
            <person name="Iwabuchi A."/>
            <person name="Kamiya K."/>
            <person name="Karasawa W."/>
            <person name="Kurita K."/>
            <person name="Katagiri S."/>
            <person name="Kikuta A."/>
            <person name="Kobayashi H."/>
            <person name="Kobayashi N."/>
            <person name="Machita K."/>
            <person name="Maehara T."/>
            <person name="Masukawa M."/>
            <person name="Mizubayashi T."/>
            <person name="Mukai Y."/>
            <person name="Nagasaki H."/>
            <person name="Nagata Y."/>
            <person name="Naito S."/>
            <person name="Nakashima M."/>
            <person name="Nakama Y."/>
            <person name="Nakamichi Y."/>
            <person name="Nakamura M."/>
            <person name="Meguro A."/>
            <person name="Negishi M."/>
            <person name="Ohta I."/>
            <person name="Ohta T."/>
            <person name="Okamoto M."/>
            <person name="Ono N."/>
            <person name="Saji S."/>
            <person name="Sakaguchi M."/>
            <person name="Sakai K."/>
            <person name="Shibata M."/>
            <person name="Shimokawa T."/>
            <person name="Song J."/>
            <person name="Takazaki Y."/>
            <person name="Terasawa K."/>
            <person name="Tsugane M."/>
            <person name="Tsuji K."/>
            <person name="Ueda S."/>
            <person name="Waki K."/>
            <person name="Yamagata H."/>
            <person name="Yamamoto M."/>
            <person name="Yamamoto S."/>
            <person name="Yamane H."/>
            <person name="Yoshiki S."/>
            <person name="Yoshihara R."/>
            <person name="Yukawa K."/>
            <person name="Zhong H."/>
            <person name="Yano M."/>
            <person name="Yuan Q."/>
            <person name="Ouyang S."/>
            <person name="Liu J."/>
            <person name="Jones K.M."/>
            <person name="Gansberger K."/>
            <person name="Moffat K."/>
            <person name="Hill J."/>
            <person name="Bera J."/>
            <person name="Fadrosh D."/>
            <person name="Jin S."/>
            <person name="Johri S."/>
            <person name="Kim M."/>
            <person name="Overton L."/>
            <person name="Reardon M."/>
            <person name="Tsitrin T."/>
            <person name="Vuong H."/>
            <person name="Weaver B."/>
            <person name="Ciecko A."/>
            <person name="Tallon L."/>
            <person name="Jackson J."/>
            <person name="Pai G."/>
            <person name="Aken S.V."/>
            <person name="Utterback T."/>
            <person name="Reidmuller S."/>
            <person name="Feldblyum T."/>
            <person name="Hsiao J."/>
            <person name="Zismann V."/>
            <person name="Iobst S."/>
            <person name="de Vazeille A.R."/>
            <person name="Buell C.R."/>
            <person name="Ying K."/>
            <person name="Li Y."/>
            <person name="Lu T."/>
            <person name="Huang Y."/>
            <person name="Zhao Q."/>
            <person name="Feng Q."/>
            <person name="Zhang L."/>
            <person name="Zhu J."/>
            <person name="Weng Q."/>
            <person name="Mu J."/>
            <person name="Lu Y."/>
            <person name="Fan D."/>
            <person name="Liu Y."/>
            <person name="Guan J."/>
            <person name="Zhang Y."/>
            <person name="Yu S."/>
            <person name="Liu X."/>
            <person name="Zhang Y."/>
            <person name="Hong G."/>
            <person name="Han B."/>
            <person name="Choisne N."/>
            <person name="Demange N."/>
            <person name="Orjeda G."/>
            <person name="Samain S."/>
            <person name="Cattolico L."/>
            <person name="Pelletier E."/>
            <person name="Couloux A."/>
            <person name="Segurens B."/>
            <person name="Wincker P."/>
            <person name="D'Hont A."/>
            <person name="Scarpelli C."/>
            <person name="Weissenbach J."/>
            <person name="Salanoubat M."/>
            <person name="Quetier F."/>
            <person name="Yu Y."/>
            <person name="Kim H.R."/>
            <person name="Rambo T."/>
            <person name="Currie J."/>
            <person name="Collura K."/>
            <person name="Luo M."/>
            <person name="Yang T."/>
            <person name="Ammiraju J.S.S."/>
            <person name="Engler F."/>
            <person name="Soderlund C."/>
            <person name="Wing R.A."/>
            <person name="Palmer L.E."/>
            <person name="de la Bastide M."/>
            <person name="Spiegel L."/>
            <person name="Nascimento L."/>
            <person name="Zutavern T."/>
            <person name="O'Shaughnessy A."/>
            <person name="Dike S."/>
            <person name="Dedhia N."/>
            <person name="Preston R."/>
            <person name="Balija V."/>
            <person name="McCombie W.R."/>
            <person name="Chow T."/>
            <person name="Chen H."/>
            <person name="Chung M."/>
            <person name="Chen C."/>
            <person name="Shaw J."/>
            <person name="Wu H."/>
            <person name="Hsiao K."/>
            <person name="Chao Y."/>
            <person name="Chu M."/>
            <person name="Cheng C."/>
            <person name="Hour A."/>
            <person name="Lee P."/>
            <person name="Lin S."/>
            <person name="Lin Y."/>
            <person name="Liou J."/>
            <person name="Liu S."/>
            <person name="Hsing Y."/>
            <person name="Raghuvanshi S."/>
            <person name="Mohanty A."/>
            <person name="Bharti A.K."/>
            <person name="Gaur A."/>
            <person name="Gupta V."/>
            <person name="Kumar D."/>
            <person name="Ravi V."/>
            <person name="Vij S."/>
            <person name="Kapur A."/>
            <person name="Khurana P."/>
            <person name="Khurana P."/>
            <person name="Khurana J.P."/>
            <person name="Tyagi A.K."/>
            <person name="Gaikwad K."/>
            <person name="Singh A."/>
            <person name="Dalal V."/>
            <person name="Srivastava S."/>
            <person name="Dixit A."/>
            <person name="Pal A.K."/>
            <person name="Ghazi I.A."/>
            <person name="Yadav M."/>
            <person name="Pandit A."/>
            <person name="Bhargava A."/>
            <person name="Sureshbabu K."/>
            <person name="Batra K."/>
            <person name="Sharma T.R."/>
            <person name="Mohapatra T."/>
            <person name="Singh N.K."/>
            <person name="Messing J."/>
            <person name="Nelson A.B."/>
            <person name="Fuks G."/>
            <person name="Kavchok S."/>
            <person name="Keizer G."/>
            <person name="Linton E."/>
            <person name="Llaca V."/>
            <person name="Song R."/>
            <person name="Tanyolac B."/>
            <person name="Young S."/>
            <person name="Ho-Il K."/>
            <person name="Hahn J.H."/>
            <person name="Sangsakoo G."/>
            <person name="Vanavichit A."/>
            <person name="de Mattos Luiz.A.T."/>
            <person name="Zimmer P.D."/>
            <person name="Malone G."/>
            <person name="Dellagostin O."/>
            <person name="de Oliveira A.C."/>
            <person name="Bevan M."/>
            <person name="Bancroft I."/>
            <person name="Minx P."/>
            <person name="Cordum H."/>
            <person name="Wilson R."/>
            <person name="Cheng Z."/>
            <person name="Jin W."/>
            <person name="Jiang J."/>
            <person name="Leong S.A."/>
            <person name="Iwama H."/>
            <person name="Gojobori T."/>
            <person name="Itoh T."/>
            <person name="Niimura Y."/>
            <person name="Fujii Y."/>
            <person name="Habara T."/>
            <person name="Sakai H."/>
            <person name="Sato Y."/>
            <person name="Wilson G."/>
            <person name="Kumar K."/>
            <person name="McCouch S."/>
            <person name="Juretic N."/>
            <person name="Hoen D."/>
            <person name="Wright S."/>
            <person name="Bruskiewich R."/>
            <person name="Bureau T."/>
            <person name="Miyao A."/>
            <person name="Hirochika H."/>
            <person name="Nishikawa T."/>
            <person name="Kadowaki K."/>
            <person name="Sugiura M."/>
            <person name="Burr B."/>
            <person name="Sasaki T."/>
        </authorList>
    </citation>
    <scope>NUCLEOTIDE SEQUENCE [LARGE SCALE GENOMIC DNA]</scope>
    <source>
        <strain evidence="7">cv. Nipponbare</strain>
    </source>
</reference>
<dbReference type="CDD" id="cd03784">
    <property type="entry name" value="GT1_Gtf-like"/>
    <property type="match status" value="1"/>
</dbReference>
<organism evidence="6 7">
    <name type="scientific">Oryza sativa subsp. japonica</name>
    <name type="common">Rice</name>
    <dbReference type="NCBI Taxonomy" id="39947"/>
    <lineage>
        <taxon>Eukaryota</taxon>
        <taxon>Viridiplantae</taxon>
        <taxon>Streptophyta</taxon>
        <taxon>Embryophyta</taxon>
        <taxon>Tracheophyta</taxon>
        <taxon>Spermatophyta</taxon>
        <taxon>Magnoliopsida</taxon>
        <taxon>Liliopsida</taxon>
        <taxon>Poales</taxon>
        <taxon>Poaceae</taxon>
        <taxon>BOP clade</taxon>
        <taxon>Oryzoideae</taxon>
        <taxon>Oryzeae</taxon>
        <taxon>Oryzinae</taxon>
        <taxon>Oryza</taxon>
        <taxon>Oryza sativa</taxon>
    </lineage>
</organism>
<evidence type="ECO:0000256" key="5">
    <source>
        <dbReference type="RuleBase" id="RU362057"/>
    </source>
</evidence>
<dbReference type="EMBL" id="AP008211">
    <property type="protein sequence ID" value="BAF18172.2"/>
    <property type="molecule type" value="Genomic_DNA"/>
</dbReference>
<sequence length="522" mass="55949">TCGVSNTTNATTLVGFRGKHTTRAGGNKALRSMEPHVLLVSFPMQGHVNPLLRLGRRLAATGLLVTFTTVRLAAGGGRLRDVPEDGACADVGLGRLRFEYLRDDDDDGDERCQQLAPNDVLSHVTAVGPSALAEFIDGQADAGRPVTFVVNNIFVPWALDVAAGMGIPCAMLWIQPCSVLSIYYHFYESPEAFPTAADPDVPVELPGLPVMAMVELPFMVRPEYAQCLWGDTLRAQVGAIKRTVSWVLVNSFYELERSAVDALRAHTTVKLAPIGPLLEHGHDNGGGDDGAPAPALGAEDNDRCVAWLDAQPPRSVVYVAFGSLVNIGRDETAAVAEGLVATGRPFLWVVRDDSRDLVPEAVLAACRGDKAGKITAWCPQGRVLAHGAVGCFVTHCGWNSIMEALAAGVPVVGYPWWSDQFANAKFLVEDYKVGVRLPAPVTGGELRACVDRVMSGPEAAVIRKRAMHWKREAAAAVADGGSSDRSLQDFVDHVRRSKGPEELARLAQDIQIMNGPVNPVLV</sequence>
<dbReference type="GO" id="GO:0008194">
    <property type="term" value="F:UDP-glycosyltransferase activity"/>
    <property type="evidence" value="ECO:0007669"/>
    <property type="project" value="InterPro"/>
</dbReference>
<dbReference type="SUPFAM" id="SSF53756">
    <property type="entry name" value="UDP-Glycosyltransferase/glycogen phosphorylase"/>
    <property type="match status" value="1"/>
</dbReference>
<dbReference type="FunFam" id="3.40.50.2000:FF:000171">
    <property type="entry name" value="Glycosyltransferase"/>
    <property type="match status" value="1"/>
</dbReference>
<protein>
    <recommendedName>
        <fullName evidence="5">Glycosyltransferase</fullName>
        <ecNumber evidence="5">2.4.1.-</ecNumber>
    </recommendedName>
</protein>
<dbReference type="FunFam" id="3.40.50.2000:FF:000101">
    <property type="entry name" value="Glycosyltransferase"/>
    <property type="match status" value="1"/>
</dbReference>
<evidence type="ECO:0000256" key="1">
    <source>
        <dbReference type="ARBA" id="ARBA00009995"/>
    </source>
</evidence>
<comment type="similarity">
    <text evidence="1 4">Belongs to the UDP-glycosyltransferase family.</text>
</comment>
<keyword evidence="2 4" id="KW-0328">Glycosyltransferase</keyword>
<evidence type="ECO:0000256" key="3">
    <source>
        <dbReference type="ARBA" id="ARBA00022679"/>
    </source>
</evidence>
<dbReference type="OMA" id="HVLLICY"/>